<dbReference type="Proteomes" id="UP000186601">
    <property type="component" value="Unassembled WGS sequence"/>
</dbReference>
<feature type="region of interest" description="Disordered" evidence="1">
    <location>
        <begin position="355"/>
        <end position="381"/>
    </location>
</feature>
<dbReference type="EMBL" id="MLYV02000032">
    <property type="protein sequence ID" value="PSS37702.1"/>
    <property type="molecule type" value="Genomic_DNA"/>
</dbReference>
<proteinExistence type="predicted"/>
<organism evidence="2 3">
    <name type="scientific">Hermanssonia centrifuga</name>
    <dbReference type="NCBI Taxonomy" id="98765"/>
    <lineage>
        <taxon>Eukaryota</taxon>
        <taxon>Fungi</taxon>
        <taxon>Dikarya</taxon>
        <taxon>Basidiomycota</taxon>
        <taxon>Agaricomycotina</taxon>
        <taxon>Agaricomycetes</taxon>
        <taxon>Polyporales</taxon>
        <taxon>Meruliaceae</taxon>
        <taxon>Hermanssonia</taxon>
    </lineage>
</organism>
<name>A0A2R6S610_9APHY</name>
<gene>
    <name evidence="2" type="ORF">PHLCEN_2v395</name>
</gene>
<accession>A0A2R6S610</accession>
<evidence type="ECO:0000313" key="3">
    <source>
        <dbReference type="Proteomes" id="UP000186601"/>
    </source>
</evidence>
<feature type="region of interest" description="Disordered" evidence="1">
    <location>
        <begin position="1"/>
        <end position="86"/>
    </location>
</feature>
<dbReference type="OrthoDB" id="3244156at2759"/>
<dbReference type="AlphaFoldDB" id="A0A2R6S610"/>
<comment type="caution">
    <text evidence="2">The sequence shown here is derived from an EMBL/GenBank/DDBJ whole genome shotgun (WGS) entry which is preliminary data.</text>
</comment>
<evidence type="ECO:0000313" key="2">
    <source>
        <dbReference type="EMBL" id="PSS37702.1"/>
    </source>
</evidence>
<feature type="compositionally biased region" description="Polar residues" evidence="1">
    <location>
        <begin position="77"/>
        <end position="86"/>
    </location>
</feature>
<sequence length="381" mass="42066">MDSFSPPENALSRHISGPRSLRPRENRSHPPRYIPPMHHTGPVIPLELPPVAPASSYTPPYTRDVPADPEAGVAYSETESSGYNPTNMSTHRSFVGGFMGGIRKIPQGLAKHHSRESMYAEAEAARLAAAQRLYHPESVGLSDIPEQALSEDLDSNPTQYDDGTTFVNHEMPAPIPILRSPGMYTDSRLTSDYSKESSNEPLPPDDTWAYYIRRIQIFIHDIRKLPWSTPRIVHDYIPSQDGRGRYGESKPAISWYTPRNRLHQEKTNFPPPNVHVVPATPTSYITSGFGVAPLPSQISTFPSPYSEGAATAIRPSRTPMTATSAGMGFPSPGLSSHGNGRQVQTYSWYMSSPQQYPPPNFQSDASTPRTGLGFEGHFRSP</sequence>
<reference evidence="2 3" key="1">
    <citation type="submission" date="2018-02" db="EMBL/GenBank/DDBJ databases">
        <title>Genome sequence of the basidiomycete white-rot fungus Phlebia centrifuga.</title>
        <authorList>
            <person name="Granchi Z."/>
            <person name="Peng M."/>
            <person name="de Vries R.P."/>
            <person name="Hilden K."/>
            <person name="Makela M.R."/>
            <person name="Grigoriev I."/>
            <person name="Riley R."/>
        </authorList>
    </citation>
    <scope>NUCLEOTIDE SEQUENCE [LARGE SCALE GENOMIC DNA]</scope>
    <source>
        <strain evidence="2 3">FBCC195</strain>
    </source>
</reference>
<keyword evidence="3" id="KW-1185">Reference proteome</keyword>
<evidence type="ECO:0000256" key="1">
    <source>
        <dbReference type="SAM" id="MobiDB-lite"/>
    </source>
</evidence>
<protein>
    <submittedName>
        <fullName evidence="2">Uncharacterized protein</fullName>
    </submittedName>
</protein>